<name>A0A5C6A2B4_9BACT</name>
<dbReference type="Gene3D" id="3.90.1070.10">
    <property type="match status" value="1"/>
</dbReference>
<dbReference type="EMBL" id="SJPM01000009">
    <property type="protein sequence ID" value="TWT93545.1"/>
    <property type="molecule type" value="Genomic_DNA"/>
</dbReference>
<dbReference type="PANTHER" id="PTHR10000">
    <property type="entry name" value="PHOSPHOSERINE PHOSPHATASE"/>
    <property type="match status" value="1"/>
</dbReference>
<evidence type="ECO:0000313" key="1">
    <source>
        <dbReference type="EMBL" id="TWT93545.1"/>
    </source>
</evidence>
<dbReference type="InterPro" id="IPR036412">
    <property type="entry name" value="HAD-like_sf"/>
</dbReference>
<sequence>MRYHVLAADYDGTLAKDGHVETSTVDALRRLRDSGRKLLMVTGRRLEPILDLFPDVSLFDRIVAENGALLFDPTTGEETLLAEPPPPEFAAELQRRGVNRLETGRCIVATWQPFETISLEVIREFAIDLHIIFNKDAVMLLPRW</sequence>
<dbReference type="Proteomes" id="UP000316213">
    <property type="component" value="Unassembled WGS sequence"/>
</dbReference>
<dbReference type="GO" id="GO:0005829">
    <property type="term" value="C:cytosol"/>
    <property type="evidence" value="ECO:0007669"/>
    <property type="project" value="TreeGrafter"/>
</dbReference>
<dbReference type="SUPFAM" id="SSF56784">
    <property type="entry name" value="HAD-like"/>
    <property type="match status" value="1"/>
</dbReference>
<protein>
    <submittedName>
        <fullName evidence="1">Pyridoxal phosphate (PLP) phosphatase</fullName>
    </submittedName>
</protein>
<organism evidence="1 2">
    <name type="scientific">Neorhodopirellula pilleata</name>
    <dbReference type="NCBI Taxonomy" id="2714738"/>
    <lineage>
        <taxon>Bacteria</taxon>
        <taxon>Pseudomonadati</taxon>
        <taxon>Planctomycetota</taxon>
        <taxon>Planctomycetia</taxon>
        <taxon>Pirellulales</taxon>
        <taxon>Pirellulaceae</taxon>
        <taxon>Neorhodopirellula</taxon>
    </lineage>
</organism>
<dbReference type="InterPro" id="IPR023214">
    <property type="entry name" value="HAD_sf"/>
</dbReference>
<reference evidence="1 2" key="1">
    <citation type="submission" date="2019-02" db="EMBL/GenBank/DDBJ databases">
        <title>Deep-cultivation of Planctomycetes and their phenomic and genomic characterization uncovers novel biology.</title>
        <authorList>
            <person name="Wiegand S."/>
            <person name="Jogler M."/>
            <person name="Boedeker C."/>
            <person name="Pinto D."/>
            <person name="Vollmers J."/>
            <person name="Rivas-Marin E."/>
            <person name="Kohn T."/>
            <person name="Peeters S.H."/>
            <person name="Heuer A."/>
            <person name="Rast P."/>
            <person name="Oberbeckmann S."/>
            <person name="Bunk B."/>
            <person name="Jeske O."/>
            <person name="Meyerdierks A."/>
            <person name="Storesund J.E."/>
            <person name="Kallscheuer N."/>
            <person name="Luecker S."/>
            <person name="Lage O.M."/>
            <person name="Pohl T."/>
            <person name="Merkel B.J."/>
            <person name="Hornburger P."/>
            <person name="Mueller R.-W."/>
            <person name="Bruemmer F."/>
            <person name="Labrenz M."/>
            <person name="Spormann A.M."/>
            <person name="Op Den Camp H."/>
            <person name="Overmann J."/>
            <person name="Amann R."/>
            <person name="Jetten M.S.M."/>
            <person name="Mascher T."/>
            <person name="Medema M.H."/>
            <person name="Devos D.P."/>
            <person name="Kaster A.-K."/>
            <person name="Ovreas L."/>
            <person name="Rohde M."/>
            <person name="Galperin M.Y."/>
            <person name="Jogler C."/>
        </authorList>
    </citation>
    <scope>NUCLEOTIDE SEQUENCE [LARGE SCALE GENOMIC DNA]</scope>
    <source>
        <strain evidence="1 2">Pla100</strain>
    </source>
</reference>
<gene>
    <name evidence="1" type="ORF">Pla100_40630</name>
</gene>
<comment type="caution">
    <text evidence="1">The sequence shown here is derived from an EMBL/GenBank/DDBJ whole genome shotgun (WGS) entry which is preliminary data.</text>
</comment>
<keyword evidence="2" id="KW-1185">Reference proteome</keyword>
<dbReference type="RefSeq" id="WP_146579373.1">
    <property type="nucleotide sequence ID" value="NZ_SJPM01000009.1"/>
</dbReference>
<dbReference type="GO" id="GO:0016791">
    <property type="term" value="F:phosphatase activity"/>
    <property type="evidence" value="ECO:0007669"/>
    <property type="project" value="TreeGrafter"/>
</dbReference>
<dbReference type="GO" id="GO:0000287">
    <property type="term" value="F:magnesium ion binding"/>
    <property type="evidence" value="ECO:0007669"/>
    <property type="project" value="TreeGrafter"/>
</dbReference>
<dbReference type="Pfam" id="PF08282">
    <property type="entry name" value="Hydrolase_3"/>
    <property type="match status" value="1"/>
</dbReference>
<proteinExistence type="predicted"/>
<dbReference type="Gene3D" id="3.40.50.1000">
    <property type="entry name" value="HAD superfamily/HAD-like"/>
    <property type="match status" value="1"/>
</dbReference>
<accession>A0A5C6A2B4</accession>
<dbReference type="OrthoDB" id="9768060at2"/>
<dbReference type="PANTHER" id="PTHR10000:SF8">
    <property type="entry name" value="HAD SUPERFAMILY HYDROLASE-LIKE, TYPE 3"/>
    <property type="match status" value="1"/>
</dbReference>
<evidence type="ECO:0000313" key="2">
    <source>
        <dbReference type="Proteomes" id="UP000316213"/>
    </source>
</evidence>
<dbReference type="AlphaFoldDB" id="A0A5C6A2B4"/>